<keyword evidence="11" id="KW-0966">Cell projection</keyword>
<evidence type="ECO:0000256" key="4">
    <source>
        <dbReference type="ARBA" id="ARBA00022475"/>
    </source>
</evidence>
<evidence type="ECO:0000313" key="11">
    <source>
        <dbReference type="EMBL" id="GAA0853629.1"/>
    </source>
</evidence>
<comment type="similarity">
    <text evidence="3 10">Belongs to the FliL family.</text>
</comment>
<evidence type="ECO:0000313" key="12">
    <source>
        <dbReference type="Proteomes" id="UP001500359"/>
    </source>
</evidence>
<sequence>MAEEELQMEEGGKGKMMIIIIVAVVLIGGGAAAYFLLGGSDDPVMEGGTEVSQAADGEGQPTANKGTALYIAMPRPFVFNVPGQGRDRLAQIKVQLMVRGTDNEELAKMHIPIIEGTLLRVFSGANAEDLVTEAGKVSLRDQSVREVQKVLKETVDNDVVEQVLFTGFVMQ</sequence>
<comment type="function">
    <text evidence="1 10">Controls the rotational direction of flagella during chemotaxis.</text>
</comment>
<keyword evidence="11" id="KW-0282">Flagellum</keyword>
<organism evidence="11 12">
    <name type="scientific">Aliiglaciecola litoralis</name>
    <dbReference type="NCBI Taxonomy" id="582857"/>
    <lineage>
        <taxon>Bacteria</taxon>
        <taxon>Pseudomonadati</taxon>
        <taxon>Pseudomonadota</taxon>
        <taxon>Gammaproteobacteria</taxon>
        <taxon>Alteromonadales</taxon>
        <taxon>Alteromonadaceae</taxon>
        <taxon>Aliiglaciecola</taxon>
    </lineage>
</organism>
<dbReference type="PANTHER" id="PTHR35091">
    <property type="entry name" value="FLAGELLAR PROTEIN FLIL"/>
    <property type="match status" value="1"/>
</dbReference>
<dbReference type="InterPro" id="IPR005503">
    <property type="entry name" value="FliL"/>
</dbReference>
<dbReference type="NCBIfam" id="NF004285">
    <property type="entry name" value="PRK05696.1"/>
    <property type="match status" value="1"/>
</dbReference>
<keyword evidence="4" id="KW-1003">Cell membrane</keyword>
<evidence type="ECO:0000256" key="7">
    <source>
        <dbReference type="ARBA" id="ARBA00022779"/>
    </source>
</evidence>
<keyword evidence="12" id="KW-1185">Reference proteome</keyword>
<comment type="caution">
    <text evidence="11">The sequence shown here is derived from an EMBL/GenBank/DDBJ whole genome shotgun (WGS) entry which is preliminary data.</text>
</comment>
<dbReference type="EMBL" id="BAAAFD010000001">
    <property type="protein sequence ID" value="GAA0853629.1"/>
    <property type="molecule type" value="Genomic_DNA"/>
</dbReference>
<reference evidence="12" key="1">
    <citation type="journal article" date="2019" name="Int. J. Syst. Evol. Microbiol.">
        <title>The Global Catalogue of Microorganisms (GCM) 10K type strain sequencing project: providing services to taxonomists for standard genome sequencing and annotation.</title>
        <authorList>
            <consortium name="The Broad Institute Genomics Platform"/>
            <consortium name="The Broad Institute Genome Sequencing Center for Infectious Disease"/>
            <person name="Wu L."/>
            <person name="Ma J."/>
        </authorList>
    </citation>
    <scope>NUCLEOTIDE SEQUENCE [LARGE SCALE GENOMIC DNA]</scope>
    <source>
        <strain evidence="12">JCM 15896</strain>
    </source>
</reference>
<protein>
    <recommendedName>
        <fullName evidence="10">Flagellar protein FliL</fullName>
    </recommendedName>
</protein>
<keyword evidence="6 10" id="KW-0812">Transmembrane</keyword>
<dbReference type="Proteomes" id="UP001500359">
    <property type="component" value="Unassembled WGS sequence"/>
</dbReference>
<proteinExistence type="inferred from homology"/>
<evidence type="ECO:0000256" key="1">
    <source>
        <dbReference type="ARBA" id="ARBA00002254"/>
    </source>
</evidence>
<evidence type="ECO:0000256" key="2">
    <source>
        <dbReference type="ARBA" id="ARBA00004162"/>
    </source>
</evidence>
<evidence type="ECO:0000256" key="10">
    <source>
        <dbReference type="RuleBase" id="RU364125"/>
    </source>
</evidence>
<name>A0ABP3WNQ4_9ALTE</name>
<keyword evidence="7 10" id="KW-0283">Flagellar rotation</keyword>
<evidence type="ECO:0000256" key="9">
    <source>
        <dbReference type="ARBA" id="ARBA00023136"/>
    </source>
</evidence>
<accession>A0ABP3WNQ4</accession>
<dbReference type="Pfam" id="PF03748">
    <property type="entry name" value="FliL"/>
    <property type="match status" value="1"/>
</dbReference>
<feature type="transmembrane region" description="Helical" evidence="10">
    <location>
        <begin position="16"/>
        <end position="37"/>
    </location>
</feature>
<evidence type="ECO:0000256" key="5">
    <source>
        <dbReference type="ARBA" id="ARBA00022500"/>
    </source>
</evidence>
<comment type="subcellular location">
    <subcellularLocation>
        <location evidence="10">Cell inner membrane</location>
    </subcellularLocation>
    <subcellularLocation>
        <location evidence="2">Cell membrane</location>
        <topology evidence="2">Single-pass membrane protein</topology>
    </subcellularLocation>
</comment>
<keyword evidence="5 10" id="KW-0145">Chemotaxis</keyword>
<keyword evidence="11" id="KW-0969">Cilium</keyword>
<gene>
    <name evidence="11" type="primary">fliL</name>
    <name evidence="11" type="ORF">GCM10009114_06910</name>
</gene>
<keyword evidence="9 10" id="KW-0472">Membrane</keyword>
<evidence type="ECO:0000256" key="3">
    <source>
        <dbReference type="ARBA" id="ARBA00008281"/>
    </source>
</evidence>
<keyword evidence="8 10" id="KW-1133">Transmembrane helix</keyword>
<dbReference type="PANTHER" id="PTHR35091:SF2">
    <property type="entry name" value="FLAGELLAR PROTEIN FLIL"/>
    <property type="match status" value="1"/>
</dbReference>
<keyword evidence="10" id="KW-0997">Cell inner membrane</keyword>
<dbReference type="RefSeq" id="WP_343856497.1">
    <property type="nucleotide sequence ID" value="NZ_BAAAFD010000001.1"/>
</dbReference>
<evidence type="ECO:0000256" key="6">
    <source>
        <dbReference type="ARBA" id="ARBA00022692"/>
    </source>
</evidence>
<evidence type="ECO:0000256" key="8">
    <source>
        <dbReference type="ARBA" id="ARBA00022989"/>
    </source>
</evidence>